<sequence length="345" mass="37457">MKTTTFTTLAVLAATTHGYWDQTHMITTQIATQLMPAEDLRYVNALLSTWNADFPNTGDATTATIWADLVKCDSVVSTYCPSPAHPSAHNQDDWHYTDLPLNVDGTDYMGLTSKDVTKLIALSPDGSALTVLPKALNAFKTTQSTWAANFALRYILHIFTDLHQPCHASTGVSPKWPEGDVGGNKYKFVSTCDGANNLHAYWDSVAGKYGSINWHPNMTADSPNRQTINEIARNLTAAFNGTTDVANFGQYANLPFTEFAKAFAGPALNSVMATSYDLARFVTYKGIDLTLDAKDKIACPNEAYKKATIDTLERQAYVGGARLAVVLSQIARQIKALGLVTPGAC</sequence>
<evidence type="ECO:0000256" key="6">
    <source>
        <dbReference type="ARBA" id="ARBA00023157"/>
    </source>
</evidence>
<keyword evidence="7" id="KW-0325">Glycoprotein</keyword>
<proteinExistence type="inferred from homology"/>
<keyword evidence="3" id="KW-0479">Metal-binding</keyword>
<evidence type="ECO:0000256" key="8">
    <source>
        <dbReference type="SAM" id="SignalP"/>
    </source>
</evidence>
<dbReference type="GO" id="GO:0006308">
    <property type="term" value="P:DNA catabolic process"/>
    <property type="evidence" value="ECO:0007669"/>
    <property type="project" value="InterPro"/>
</dbReference>
<evidence type="ECO:0000256" key="7">
    <source>
        <dbReference type="ARBA" id="ARBA00023180"/>
    </source>
</evidence>
<organism evidence="9 10">
    <name type="scientific">Saprolegnia parasitica (strain CBS 223.65)</name>
    <dbReference type="NCBI Taxonomy" id="695850"/>
    <lineage>
        <taxon>Eukaryota</taxon>
        <taxon>Sar</taxon>
        <taxon>Stramenopiles</taxon>
        <taxon>Oomycota</taxon>
        <taxon>Saprolegniomycetes</taxon>
        <taxon>Saprolegniales</taxon>
        <taxon>Saprolegniaceae</taxon>
        <taxon>Saprolegnia</taxon>
    </lineage>
</organism>
<keyword evidence="2" id="KW-0540">Nuclease</keyword>
<accession>A0A067C6Z7</accession>
<dbReference type="Pfam" id="PF02265">
    <property type="entry name" value="S1-P1_nuclease"/>
    <property type="match status" value="1"/>
</dbReference>
<dbReference type="STRING" id="695850.A0A067C6Z7"/>
<dbReference type="VEuPathDB" id="FungiDB:SPRG_07951"/>
<dbReference type="GO" id="GO:0016788">
    <property type="term" value="F:hydrolase activity, acting on ester bonds"/>
    <property type="evidence" value="ECO:0007669"/>
    <property type="project" value="InterPro"/>
</dbReference>
<dbReference type="SUPFAM" id="SSF48537">
    <property type="entry name" value="Phospholipase C/P1 nuclease"/>
    <property type="match status" value="1"/>
</dbReference>
<feature type="chain" id="PRO_5001638241" evidence="8">
    <location>
        <begin position="19"/>
        <end position="345"/>
    </location>
</feature>
<dbReference type="RefSeq" id="XP_012202692.1">
    <property type="nucleotide sequence ID" value="XM_012347302.1"/>
</dbReference>
<dbReference type="OMA" id="HYIDIPF"/>
<evidence type="ECO:0000256" key="2">
    <source>
        <dbReference type="ARBA" id="ARBA00022722"/>
    </source>
</evidence>
<keyword evidence="5" id="KW-0378">Hydrolase</keyword>
<evidence type="ECO:0000313" key="10">
    <source>
        <dbReference type="Proteomes" id="UP000030745"/>
    </source>
</evidence>
<keyword evidence="6" id="KW-1015">Disulfide bond</keyword>
<dbReference type="GO" id="GO:0003676">
    <property type="term" value="F:nucleic acid binding"/>
    <property type="evidence" value="ECO:0007669"/>
    <property type="project" value="InterPro"/>
</dbReference>
<evidence type="ECO:0000256" key="3">
    <source>
        <dbReference type="ARBA" id="ARBA00022723"/>
    </source>
</evidence>
<dbReference type="GeneID" id="24130200"/>
<gene>
    <name evidence="9" type="ORF">SPRG_07951</name>
</gene>
<keyword evidence="4" id="KW-0255">Endonuclease</keyword>
<dbReference type="PANTHER" id="PTHR33146:SF10">
    <property type="entry name" value="STRAND-SPECIFIC NUCLEASE, PUTATIVE-RELATED"/>
    <property type="match status" value="1"/>
</dbReference>
<dbReference type="CDD" id="cd11010">
    <property type="entry name" value="S1-P1_nuclease"/>
    <property type="match status" value="1"/>
</dbReference>
<evidence type="ECO:0000256" key="1">
    <source>
        <dbReference type="ARBA" id="ARBA00009547"/>
    </source>
</evidence>
<comment type="similarity">
    <text evidence="1">Belongs to the nuclease type I family.</text>
</comment>
<keyword evidence="8" id="KW-0732">Signal</keyword>
<dbReference type="PANTHER" id="PTHR33146">
    <property type="entry name" value="ENDONUCLEASE 4"/>
    <property type="match status" value="1"/>
</dbReference>
<protein>
    <submittedName>
        <fullName evidence="9">Uncharacterized protein</fullName>
    </submittedName>
</protein>
<dbReference type="InterPro" id="IPR008947">
    <property type="entry name" value="PLipase_C/P1_nuclease_dom_sf"/>
</dbReference>
<dbReference type="KEGG" id="spar:SPRG_07951"/>
<feature type="signal peptide" evidence="8">
    <location>
        <begin position="1"/>
        <end position="18"/>
    </location>
</feature>
<dbReference type="InterPro" id="IPR003154">
    <property type="entry name" value="S1/P1nuclease"/>
</dbReference>
<dbReference type="GO" id="GO:0046872">
    <property type="term" value="F:metal ion binding"/>
    <property type="evidence" value="ECO:0007669"/>
    <property type="project" value="UniProtKB-KW"/>
</dbReference>
<dbReference type="Gene3D" id="1.10.575.10">
    <property type="entry name" value="P1 Nuclease"/>
    <property type="match status" value="1"/>
</dbReference>
<name>A0A067C6Z7_SAPPC</name>
<evidence type="ECO:0000256" key="5">
    <source>
        <dbReference type="ARBA" id="ARBA00022801"/>
    </source>
</evidence>
<dbReference type="AlphaFoldDB" id="A0A067C6Z7"/>
<evidence type="ECO:0000313" key="9">
    <source>
        <dbReference type="EMBL" id="KDO26549.1"/>
    </source>
</evidence>
<dbReference type="OrthoDB" id="441446at2759"/>
<reference evidence="9 10" key="1">
    <citation type="journal article" date="2013" name="PLoS Genet.">
        <title>Distinctive expansion of potential virulence genes in the genome of the oomycete fish pathogen Saprolegnia parasitica.</title>
        <authorList>
            <person name="Jiang R.H."/>
            <person name="de Bruijn I."/>
            <person name="Haas B.J."/>
            <person name="Belmonte R."/>
            <person name="Lobach L."/>
            <person name="Christie J."/>
            <person name="van den Ackerveken G."/>
            <person name="Bottin A."/>
            <person name="Bulone V."/>
            <person name="Diaz-Moreno S.M."/>
            <person name="Dumas B."/>
            <person name="Fan L."/>
            <person name="Gaulin E."/>
            <person name="Govers F."/>
            <person name="Grenville-Briggs L.J."/>
            <person name="Horner N.R."/>
            <person name="Levin J.Z."/>
            <person name="Mammella M."/>
            <person name="Meijer H.J."/>
            <person name="Morris P."/>
            <person name="Nusbaum C."/>
            <person name="Oome S."/>
            <person name="Phillips A.J."/>
            <person name="van Rooyen D."/>
            <person name="Rzeszutek E."/>
            <person name="Saraiva M."/>
            <person name="Secombes C.J."/>
            <person name="Seidl M.F."/>
            <person name="Snel B."/>
            <person name="Stassen J.H."/>
            <person name="Sykes S."/>
            <person name="Tripathy S."/>
            <person name="van den Berg H."/>
            <person name="Vega-Arreguin J.C."/>
            <person name="Wawra S."/>
            <person name="Young S.K."/>
            <person name="Zeng Q."/>
            <person name="Dieguez-Uribeondo J."/>
            <person name="Russ C."/>
            <person name="Tyler B.M."/>
            <person name="van West P."/>
        </authorList>
    </citation>
    <scope>NUCLEOTIDE SEQUENCE [LARGE SCALE GENOMIC DNA]</scope>
    <source>
        <strain evidence="9 10">CBS 223.65</strain>
    </source>
</reference>
<keyword evidence="10" id="KW-1185">Reference proteome</keyword>
<dbReference type="Proteomes" id="UP000030745">
    <property type="component" value="Unassembled WGS sequence"/>
</dbReference>
<dbReference type="EMBL" id="KK583223">
    <property type="protein sequence ID" value="KDO26549.1"/>
    <property type="molecule type" value="Genomic_DNA"/>
</dbReference>
<evidence type="ECO:0000256" key="4">
    <source>
        <dbReference type="ARBA" id="ARBA00022759"/>
    </source>
</evidence>
<dbReference type="GO" id="GO:0004519">
    <property type="term" value="F:endonuclease activity"/>
    <property type="evidence" value="ECO:0007669"/>
    <property type="project" value="UniProtKB-KW"/>
</dbReference>